<dbReference type="Proteomes" id="UP000789342">
    <property type="component" value="Unassembled WGS sequence"/>
</dbReference>
<dbReference type="OrthoDB" id="9984275at2759"/>
<protein>
    <submittedName>
        <fullName evidence="2">4713_t:CDS:1</fullName>
    </submittedName>
</protein>
<comment type="caution">
    <text evidence="2">The sequence shown here is derived from an EMBL/GenBank/DDBJ whole genome shotgun (WGS) entry which is preliminary data.</text>
</comment>
<dbReference type="Gene3D" id="2.60.40.640">
    <property type="match status" value="1"/>
</dbReference>
<organism evidence="2 3">
    <name type="scientific">Acaulospora morrowiae</name>
    <dbReference type="NCBI Taxonomy" id="94023"/>
    <lineage>
        <taxon>Eukaryota</taxon>
        <taxon>Fungi</taxon>
        <taxon>Fungi incertae sedis</taxon>
        <taxon>Mucoromycota</taxon>
        <taxon>Glomeromycotina</taxon>
        <taxon>Glomeromycetes</taxon>
        <taxon>Diversisporales</taxon>
        <taxon>Acaulosporaceae</taxon>
        <taxon>Acaulospora</taxon>
    </lineage>
</organism>
<sequence length="160" mass="18101">MRHNNQEDSTIDSPLLKVEFEVGRTLILQPKQVVRGTVVLIIPEGSRSLWVSGVKIRFRGQETASVKSKDAETGALRRANVARTIYFERNYVVWPSPSESQPRANEYRPWSELNTGIYRFDFALKLPAVNFPPSIEGPKGFSIRYLWQPIIEGSGGPLVE</sequence>
<dbReference type="EMBL" id="CAJVPV010019241">
    <property type="protein sequence ID" value="CAG8710368.1"/>
    <property type="molecule type" value="Genomic_DNA"/>
</dbReference>
<evidence type="ECO:0000313" key="2">
    <source>
        <dbReference type="EMBL" id="CAG8710368.1"/>
    </source>
</evidence>
<dbReference type="InterPro" id="IPR014756">
    <property type="entry name" value="Ig_E-set"/>
</dbReference>
<name>A0A9N9HWY1_9GLOM</name>
<proteinExistence type="predicted"/>
<dbReference type="AlphaFoldDB" id="A0A9N9HWY1"/>
<keyword evidence="3" id="KW-1185">Reference proteome</keyword>
<accession>A0A9N9HWY1</accession>
<dbReference type="Pfam" id="PF00339">
    <property type="entry name" value="Arrestin_N"/>
    <property type="match status" value="1"/>
</dbReference>
<feature type="non-terminal residue" evidence="2">
    <location>
        <position position="1"/>
    </location>
</feature>
<gene>
    <name evidence="2" type="ORF">AMORRO_LOCUS12649</name>
</gene>
<feature type="domain" description="Arrestin-like N-terminal" evidence="1">
    <location>
        <begin position="24"/>
        <end position="148"/>
    </location>
</feature>
<dbReference type="InterPro" id="IPR014752">
    <property type="entry name" value="Arrestin-like_C"/>
</dbReference>
<evidence type="ECO:0000259" key="1">
    <source>
        <dbReference type="Pfam" id="PF00339"/>
    </source>
</evidence>
<reference evidence="2" key="1">
    <citation type="submission" date="2021-06" db="EMBL/GenBank/DDBJ databases">
        <authorList>
            <person name="Kallberg Y."/>
            <person name="Tangrot J."/>
            <person name="Rosling A."/>
        </authorList>
    </citation>
    <scope>NUCLEOTIDE SEQUENCE</scope>
    <source>
        <strain evidence="2">CL551</strain>
    </source>
</reference>
<dbReference type="SUPFAM" id="SSF81296">
    <property type="entry name" value="E set domains"/>
    <property type="match status" value="1"/>
</dbReference>
<evidence type="ECO:0000313" key="3">
    <source>
        <dbReference type="Proteomes" id="UP000789342"/>
    </source>
</evidence>
<dbReference type="InterPro" id="IPR011021">
    <property type="entry name" value="Arrestin-like_N"/>
</dbReference>